<reference evidence="2 3" key="1">
    <citation type="submission" date="2014-03" db="EMBL/GenBank/DDBJ databases">
        <authorList>
            <person name="Kramer Z.J."/>
            <person name="Fasoranti T.O."/>
            <person name="Abrahim M.R."/>
            <person name="Adkins N.L."/>
            <person name="Burke K.A."/>
            <person name="Churilla B.M."/>
            <person name="Cohen K.L."/>
            <person name="Colicchio M.A."/>
            <person name="Genkil J.S."/>
            <person name="Prout A.K."/>
            <person name="Schafer C.E."/>
            <person name="Schwarz A.G."/>
            <person name="Tish M."/>
            <person name="Vispute N."/>
            <person name="Wilkes K.E."/>
            <person name="Williams C.R."/>
            <person name="Xiao X."/>
            <person name="Yoder B.A."/>
            <person name="Yu V.J."/>
            <person name="Lapin J.S."/>
            <person name="Ott C.T."/>
            <person name="Walburn T.D."/>
            <person name="Bradley K.W."/>
            <person name="Clarke D.Q."/>
            <person name="Lewis M.F."/>
            <person name="Barker L.P."/>
            <person name="Bailey C."/>
            <person name="Asai D.J."/>
            <person name="Bowman C.A."/>
            <person name="Russell D.A."/>
            <person name="Pope W.H."/>
            <person name="Jacobs-Sera D."/>
            <person name="Hendrix R.W."/>
            <person name="Hatfull G.F."/>
        </authorList>
    </citation>
    <scope>NUCLEOTIDE SEQUENCE [LARGE SCALE GENOMIC DNA]</scope>
</reference>
<keyword evidence="3" id="KW-1185">Reference proteome</keyword>
<dbReference type="InterPro" id="IPR055688">
    <property type="entry name" value="LtfC/p132/Gp6_b-sand"/>
</dbReference>
<evidence type="ECO:0000259" key="1">
    <source>
        <dbReference type="Pfam" id="PF23926"/>
    </source>
</evidence>
<gene>
    <name evidence="2" type="primary">22</name>
    <name evidence="2" type="ORF">PBI_ZAPNER_22</name>
</gene>
<proteinExistence type="predicted"/>
<accession>A0A059VAZ7</accession>
<feature type="domain" description="LtfC/p132/Gp6 beta-sandwich" evidence="1">
    <location>
        <begin position="8"/>
        <end position="104"/>
    </location>
</feature>
<name>A0A059VAZ7_9CAUD</name>
<organism evidence="2 3">
    <name type="scientific">Mycobacterium phage Zapner</name>
    <dbReference type="NCBI Taxonomy" id="1486474"/>
    <lineage>
        <taxon>Viruses</taxon>
        <taxon>Duplodnaviria</taxon>
        <taxon>Heunggongvirae</taxon>
        <taxon>Uroviricota</taxon>
        <taxon>Caudoviricetes</taxon>
        <taxon>Gracegardnervirinae</taxon>
        <taxon>Avanivirus</taxon>
        <taxon>Avanivirus zapner</taxon>
    </lineage>
</organism>
<dbReference type="KEGG" id="vg:60335527"/>
<dbReference type="GeneID" id="60335527"/>
<sequence>MIGDYGTRYDDMVIRRGQDFVHVFELAAGQSFADDTTAEYEIYSRDTTELLGYWPAAEVTSTSVRVQILAALLDPIPNGAFYTLYVQEPGYPRVAWFEGPVWRKGRA</sequence>
<dbReference type="RefSeq" id="YP_009963939.1">
    <property type="nucleotide sequence ID" value="NC_051724.1"/>
</dbReference>
<dbReference type="Proteomes" id="UP000221944">
    <property type="component" value="Segment"/>
</dbReference>
<dbReference type="Pfam" id="PF23926">
    <property type="entry name" value="LtfC"/>
    <property type="match status" value="1"/>
</dbReference>
<evidence type="ECO:0000313" key="3">
    <source>
        <dbReference type="Proteomes" id="UP000221944"/>
    </source>
</evidence>
<protein>
    <recommendedName>
        <fullName evidence="1">LtfC/p132/Gp6 beta-sandwich domain-containing protein</fullName>
    </recommendedName>
</protein>
<evidence type="ECO:0000313" key="2">
    <source>
        <dbReference type="EMBL" id="AHZ95476.1"/>
    </source>
</evidence>
<dbReference type="EMBL" id="KJ567041">
    <property type="protein sequence ID" value="AHZ95476.1"/>
    <property type="molecule type" value="Genomic_DNA"/>
</dbReference>